<dbReference type="SUPFAM" id="SSF53335">
    <property type="entry name" value="S-adenosyl-L-methionine-dependent methyltransferases"/>
    <property type="match status" value="1"/>
</dbReference>
<protein>
    <submittedName>
        <fullName evidence="2">Loganic acid O-methyltransferase</fullName>
    </submittedName>
</protein>
<gene>
    <name evidence="2" type="ORF">Scaly_0045700</name>
</gene>
<evidence type="ECO:0000256" key="1">
    <source>
        <dbReference type="ARBA" id="ARBA00007967"/>
    </source>
</evidence>
<dbReference type="InterPro" id="IPR005299">
    <property type="entry name" value="MeTrfase_7"/>
</dbReference>
<reference evidence="2" key="2">
    <citation type="journal article" date="2024" name="Plant">
        <title>Genomic evolution and insights into agronomic trait innovations of Sesamum species.</title>
        <authorList>
            <person name="Miao H."/>
            <person name="Wang L."/>
            <person name="Qu L."/>
            <person name="Liu H."/>
            <person name="Sun Y."/>
            <person name="Le M."/>
            <person name="Wang Q."/>
            <person name="Wei S."/>
            <person name="Zheng Y."/>
            <person name="Lin W."/>
            <person name="Duan Y."/>
            <person name="Cao H."/>
            <person name="Xiong S."/>
            <person name="Wang X."/>
            <person name="Wei L."/>
            <person name="Li C."/>
            <person name="Ma Q."/>
            <person name="Ju M."/>
            <person name="Zhao R."/>
            <person name="Li G."/>
            <person name="Mu C."/>
            <person name="Tian Q."/>
            <person name="Mei H."/>
            <person name="Zhang T."/>
            <person name="Gao T."/>
            <person name="Zhang H."/>
        </authorList>
    </citation>
    <scope>NUCLEOTIDE SEQUENCE</scope>
    <source>
        <strain evidence="2">KEN8</strain>
    </source>
</reference>
<dbReference type="InterPro" id="IPR029063">
    <property type="entry name" value="SAM-dependent_MTases_sf"/>
</dbReference>
<dbReference type="Gene3D" id="3.40.50.150">
    <property type="entry name" value="Vaccinia Virus protein VP39"/>
    <property type="match status" value="1"/>
</dbReference>
<dbReference type="PANTHER" id="PTHR31009">
    <property type="entry name" value="S-ADENOSYL-L-METHIONINE:CARBOXYL METHYLTRANSFERASE FAMILY PROTEIN"/>
    <property type="match status" value="1"/>
</dbReference>
<name>A0AAW2SVZ0_9LAMI</name>
<reference evidence="2" key="1">
    <citation type="submission" date="2020-06" db="EMBL/GenBank/DDBJ databases">
        <authorList>
            <person name="Li T."/>
            <person name="Hu X."/>
            <person name="Zhang T."/>
            <person name="Song X."/>
            <person name="Zhang H."/>
            <person name="Dai N."/>
            <person name="Sheng W."/>
            <person name="Hou X."/>
            <person name="Wei L."/>
        </authorList>
    </citation>
    <scope>NUCLEOTIDE SEQUENCE</scope>
    <source>
        <strain evidence="2">KEN8</strain>
        <tissue evidence="2">Leaf</tissue>
    </source>
</reference>
<sequence length="348" mass="38570">MAQLHGMRGSLGSRGISVRSMLNYCSLVSKHRVENQMVERTQQRAILGPHTMTGGEGPLSYAQNSSYQGGIVDVAKPIIEEEITKKLDINQLSSDGLMNSFWIADFGCSTGHNSFLAMQMITRSLQQKFQSERLVSQIPDFYMYFNDQVTNDFNTLFRSLPPERHYQAVGLPGDYHRRLLPKASLHFAYSSWALHWLSQVPTAVADPNSPAWNKGRVLYLGARPEVVDAYSSQHAKDTETFLEARAQELVSGGLMVLVLPGVIPTSAENSNTSYTDIPTEIALIGSCLTDMAKKGELAVAHIGGDDDGNAHYFGQPVAPFCVGRRRRLEGRQRWSPPPQRLWLAVAAT</sequence>
<dbReference type="GO" id="GO:0008168">
    <property type="term" value="F:methyltransferase activity"/>
    <property type="evidence" value="ECO:0007669"/>
    <property type="project" value="InterPro"/>
</dbReference>
<comment type="similarity">
    <text evidence="1">Belongs to the methyltransferase superfamily. Type-7 methyltransferase family.</text>
</comment>
<evidence type="ECO:0000313" key="2">
    <source>
        <dbReference type="EMBL" id="KAL0395973.1"/>
    </source>
</evidence>
<accession>A0AAW2SVZ0</accession>
<dbReference type="Pfam" id="PF03492">
    <property type="entry name" value="Methyltransf_7"/>
    <property type="match status" value="1"/>
</dbReference>
<dbReference type="EMBL" id="JACGWM010000001">
    <property type="protein sequence ID" value="KAL0395973.1"/>
    <property type="molecule type" value="Genomic_DNA"/>
</dbReference>
<comment type="caution">
    <text evidence="2">The sequence shown here is derived from an EMBL/GenBank/DDBJ whole genome shotgun (WGS) entry which is preliminary data.</text>
</comment>
<proteinExistence type="inferred from homology"/>
<organism evidence="2">
    <name type="scientific">Sesamum calycinum</name>
    <dbReference type="NCBI Taxonomy" id="2727403"/>
    <lineage>
        <taxon>Eukaryota</taxon>
        <taxon>Viridiplantae</taxon>
        <taxon>Streptophyta</taxon>
        <taxon>Embryophyta</taxon>
        <taxon>Tracheophyta</taxon>
        <taxon>Spermatophyta</taxon>
        <taxon>Magnoliopsida</taxon>
        <taxon>eudicotyledons</taxon>
        <taxon>Gunneridae</taxon>
        <taxon>Pentapetalae</taxon>
        <taxon>asterids</taxon>
        <taxon>lamiids</taxon>
        <taxon>Lamiales</taxon>
        <taxon>Pedaliaceae</taxon>
        <taxon>Sesamum</taxon>
    </lineage>
</organism>
<dbReference type="AlphaFoldDB" id="A0AAW2SVZ0"/>